<dbReference type="InterPro" id="IPR011330">
    <property type="entry name" value="Glyco_hydro/deAcase_b/a-brl"/>
</dbReference>
<protein>
    <submittedName>
        <fullName evidence="5">DUF3536 domain-containing protein</fullName>
    </submittedName>
</protein>
<dbReference type="PANTHER" id="PTHR36306:SF3">
    <property type="entry name" value="GLYCOSIDE HYDROLASE FAMILY 57"/>
    <property type="match status" value="1"/>
</dbReference>
<dbReference type="Pfam" id="PF12055">
    <property type="entry name" value="DUF3536"/>
    <property type="match status" value="1"/>
</dbReference>
<dbReference type="InterPro" id="IPR004300">
    <property type="entry name" value="Glyco_hydro_57_N"/>
</dbReference>
<dbReference type="CDD" id="cd10797">
    <property type="entry name" value="GH57N_APU_like_1"/>
    <property type="match status" value="1"/>
</dbReference>
<keyword evidence="2 3" id="KW-0119">Carbohydrate metabolism</keyword>
<dbReference type="Pfam" id="PF03065">
    <property type="entry name" value="Glyco_hydro_57"/>
    <property type="match status" value="1"/>
</dbReference>
<dbReference type="GO" id="GO:0003824">
    <property type="term" value="F:catalytic activity"/>
    <property type="evidence" value="ECO:0007669"/>
    <property type="project" value="InterPro"/>
</dbReference>
<comment type="similarity">
    <text evidence="1 3">Belongs to the glycosyl hydrolase 57 family.</text>
</comment>
<dbReference type="Gene3D" id="3.20.110.10">
    <property type="entry name" value="Glycoside hydrolase 38, N terminal domain"/>
    <property type="match status" value="2"/>
</dbReference>
<evidence type="ECO:0000256" key="2">
    <source>
        <dbReference type="ARBA" id="ARBA00023277"/>
    </source>
</evidence>
<feature type="domain" description="Glycoside hydrolase family 57 N-terminal" evidence="4">
    <location>
        <begin position="68"/>
        <end position="309"/>
    </location>
</feature>
<accession>A0A7V0I9R5</accession>
<dbReference type="GO" id="GO:0005975">
    <property type="term" value="P:carbohydrate metabolic process"/>
    <property type="evidence" value="ECO:0007669"/>
    <property type="project" value="InterPro"/>
</dbReference>
<dbReference type="PANTHER" id="PTHR36306">
    <property type="entry name" value="ALPHA-AMYLASE-RELATED-RELATED"/>
    <property type="match status" value="1"/>
</dbReference>
<dbReference type="SUPFAM" id="SSF88713">
    <property type="entry name" value="Glycoside hydrolase/deacetylase"/>
    <property type="match status" value="1"/>
</dbReference>
<dbReference type="EMBL" id="DQWQ01000045">
    <property type="protein sequence ID" value="HDD35339.1"/>
    <property type="molecule type" value="Genomic_DNA"/>
</dbReference>
<feature type="non-terminal residue" evidence="5">
    <location>
        <position position="376"/>
    </location>
</feature>
<reference evidence="5" key="1">
    <citation type="journal article" date="2020" name="mSystems">
        <title>Genome- and Community-Level Interaction Insights into Carbon Utilization and Element Cycling Functions of Hydrothermarchaeota in Hydrothermal Sediment.</title>
        <authorList>
            <person name="Zhou Z."/>
            <person name="Liu Y."/>
            <person name="Xu W."/>
            <person name="Pan J."/>
            <person name="Luo Z.H."/>
            <person name="Li M."/>
        </authorList>
    </citation>
    <scope>NUCLEOTIDE SEQUENCE [LARGE SCALE GENOMIC DNA]</scope>
    <source>
        <strain evidence="5">HyVt-113</strain>
    </source>
</reference>
<dbReference type="Proteomes" id="UP000885706">
    <property type="component" value="Unassembled WGS sequence"/>
</dbReference>
<dbReference type="InterPro" id="IPR027291">
    <property type="entry name" value="Glyco_hydro_38_N_sf"/>
</dbReference>
<dbReference type="AlphaFoldDB" id="A0A7V0I9R5"/>
<organism evidence="5">
    <name type="scientific">Desulfofervidus auxilii</name>
    <dbReference type="NCBI Taxonomy" id="1621989"/>
    <lineage>
        <taxon>Bacteria</taxon>
        <taxon>Pseudomonadati</taxon>
        <taxon>Thermodesulfobacteriota</taxon>
        <taxon>Candidatus Desulfofervidia</taxon>
        <taxon>Candidatus Desulfofervidales</taxon>
        <taxon>Candidatus Desulfofervidaceae</taxon>
        <taxon>Candidatus Desulfofervidus</taxon>
    </lineage>
</organism>
<comment type="caution">
    <text evidence="5">The sequence shown here is derived from an EMBL/GenBank/DDBJ whole genome shotgun (WGS) entry which is preliminary data.</text>
</comment>
<dbReference type="InterPro" id="IPR052046">
    <property type="entry name" value="GH57_Enzymes"/>
</dbReference>
<evidence type="ECO:0000259" key="4">
    <source>
        <dbReference type="Pfam" id="PF03065"/>
    </source>
</evidence>
<name>A0A7V0I9R5_DESA2</name>
<proteinExistence type="inferred from homology"/>
<evidence type="ECO:0000256" key="1">
    <source>
        <dbReference type="ARBA" id="ARBA00006821"/>
    </source>
</evidence>
<evidence type="ECO:0000313" key="5">
    <source>
        <dbReference type="EMBL" id="HDD35339.1"/>
    </source>
</evidence>
<gene>
    <name evidence="5" type="ORF">ENF30_00915</name>
</gene>
<dbReference type="InterPro" id="IPR021923">
    <property type="entry name" value="DUF3536"/>
</dbReference>
<evidence type="ECO:0000256" key="3">
    <source>
        <dbReference type="RuleBase" id="RU361196"/>
    </source>
</evidence>
<sequence>MSRFVCIHGHFYQPLREDPWLEEVGFQETALPYHDWNERIATECYLPNAYARRLDGRGFIINIINNYEWINFNFGPTLLCWLEKHKPEILNKIIQADKKSCLRFNGHGNAIAQAYNHIIMPLADTQDKITQIKWGIETFKYFFKRPPQGMWLPETAVDNETLVLMAKEGIKFTILSPRQALKIRPISSESTIWCEVNEHTLDITQPYRCYPNKNVAIDIFFYHGPLSHGIAFGNLLHSGEVFAKQIENAFFKDGIIALATDGETFGHHWKFGEMALAYVIEYFIHHPEIKLTNFSYFLSKFPPKYEVVIKENTSWSCAHGIRRWKEDCGCSTGLHPGWHQRWRKPLRDAFNWLREKVYNFFRERANNFFYNPWAAR</sequence>